<keyword evidence="5" id="KW-0378">Hydrolase</keyword>
<keyword evidence="6" id="KW-1185">Reference proteome</keyword>
<dbReference type="RefSeq" id="WP_197231600.1">
    <property type="nucleotide sequence ID" value="NZ_SJPV01000011.1"/>
</dbReference>
<dbReference type="InterPro" id="IPR041492">
    <property type="entry name" value="HAD_2"/>
</dbReference>
<dbReference type="InterPro" id="IPR036412">
    <property type="entry name" value="HAD-like_sf"/>
</dbReference>
<evidence type="ECO:0000256" key="2">
    <source>
        <dbReference type="ARBA" id="ARBA00004818"/>
    </source>
</evidence>
<reference evidence="5 6" key="1">
    <citation type="submission" date="2019-02" db="EMBL/GenBank/DDBJ databases">
        <title>Deep-cultivation of Planctomycetes and their phenomic and genomic characterization uncovers novel biology.</title>
        <authorList>
            <person name="Wiegand S."/>
            <person name="Jogler M."/>
            <person name="Boedeker C."/>
            <person name="Pinto D."/>
            <person name="Vollmers J."/>
            <person name="Rivas-Marin E."/>
            <person name="Kohn T."/>
            <person name="Peeters S.H."/>
            <person name="Heuer A."/>
            <person name="Rast P."/>
            <person name="Oberbeckmann S."/>
            <person name="Bunk B."/>
            <person name="Jeske O."/>
            <person name="Meyerdierks A."/>
            <person name="Storesund J.E."/>
            <person name="Kallscheuer N."/>
            <person name="Luecker S."/>
            <person name="Lage O.M."/>
            <person name="Pohl T."/>
            <person name="Merkel B.J."/>
            <person name="Hornburger P."/>
            <person name="Mueller R.-W."/>
            <person name="Bruemmer F."/>
            <person name="Labrenz M."/>
            <person name="Spormann A.M."/>
            <person name="Op Den Camp H."/>
            <person name="Overmann J."/>
            <person name="Amann R."/>
            <person name="Jetten M.S.M."/>
            <person name="Mascher T."/>
            <person name="Medema M.H."/>
            <person name="Devos D.P."/>
            <person name="Kaster A.-K."/>
            <person name="Ovreas L."/>
            <person name="Rohde M."/>
            <person name="Galperin M.Y."/>
            <person name="Jogler C."/>
        </authorList>
    </citation>
    <scope>NUCLEOTIDE SEQUENCE [LARGE SCALE GENOMIC DNA]</scope>
    <source>
        <strain evidence="5 6">Poly41</strain>
    </source>
</reference>
<proteinExistence type="inferred from homology"/>
<dbReference type="SFLD" id="SFLDS00003">
    <property type="entry name" value="Haloacid_Dehalogenase"/>
    <property type="match status" value="1"/>
</dbReference>
<comment type="catalytic activity">
    <reaction evidence="1">
        <text>2-phosphoglycolate + H2O = glycolate + phosphate</text>
        <dbReference type="Rhea" id="RHEA:14369"/>
        <dbReference type="ChEBI" id="CHEBI:15377"/>
        <dbReference type="ChEBI" id="CHEBI:29805"/>
        <dbReference type="ChEBI" id="CHEBI:43474"/>
        <dbReference type="ChEBI" id="CHEBI:58033"/>
        <dbReference type="EC" id="3.1.3.18"/>
    </reaction>
</comment>
<comment type="caution">
    <text evidence="5">The sequence shown here is derived from an EMBL/GenBank/DDBJ whole genome shotgun (WGS) entry which is preliminary data.</text>
</comment>
<dbReference type="AlphaFoldDB" id="A0A5C6DAJ8"/>
<dbReference type="GO" id="GO:0006281">
    <property type="term" value="P:DNA repair"/>
    <property type="evidence" value="ECO:0007669"/>
    <property type="project" value="TreeGrafter"/>
</dbReference>
<name>A0A5C6DAJ8_9BACT</name>
<dbReference type="Pfam" id="PF13419">
    <property type="entry name" value="HAD_2"/>
    <property type="match status" value="1"/>
</dbReference>
<dbReference type="SFLD" id="SFLDG01129">
    <property type="entry name" value="C1.5:_HAD__Beta-PGM__Phosphata"/>
    <property type="match status" value="1"/>
</dbReference>
<organism evidence="5 6">
    <name type="scientific">Novipirellula artificiosorum</name>
    <dbReference type="NCBI Taxonomy" id="2528016"/>
    <lineage>
        <taxon>Bacteria</taxon>
        <taxon>Pseudomonadati</taxon>
        <taxon>Planctomycetota</taxon>
        <taxon>Planctomycetia</taxon>
        <taxon>Pirellulales</taxon>
        <taxon>Pirellulaceae</taxon>
        <taxon>Novipirellula</taxon>
    </lineage>
</organism>
<accession>A0A5C6DAJ8</accession>
<dbReference type="EC" id="3.1.3.18" evidence="4"/>
<evidence type="ECO:0000256" key="4">
    <source>
        <dbReference type="ARBA" id="ARBA00013078"/>
    </source>
</evidence>
<dbReference type="EMBL" id="SJPV01000011">
    <property type="protein sequence ID" value="TWU32811.1"/>
    <property type="molecule type" value="Genomic_DNA"/>
</dbReference>
<dbReference type="PANTHER" id="PTHR43434:SF1">
    <property type="entry name" value="PHOSPHOGLYCOLATE PHOSPHATASE"/>
    <property type="match status" value="1"/>
</dbReference>
<dbReference type="GO" id="GO:0008967">
    <property type="term" value="F:phosphoglycolate phosphatase activity"/>
    <property type="evidence" value="ECO:0007669"/>
    <property type="project" value="UniProtKB-EC"/>
</dbReference>
<sequence>MLSPTQTIRTLLFDIDGTLLRTNEGGRGALESALEDEFQLDAARVDIPFCGRTDRQILNELLIRNQLPPSDSNRQRLQQRYLSFLPAVLTERGGEVLPGVMDVLRAIADDSRVCVSVMTGNLHESATFKLSHFGLSRYFRWIVGGDHDCHRDDLARRAMATIRDAFGDEATEQVMVIGDTPADIRCGHAIGARTIGVCTGRYDRQALEAENPHVVLDDLSDVAQVCSLFVS</sequence>
<comment type="pathway">
    <text evidence="2">Organic acid metabolism; glycolate biosynthesis; glycolate from 2-phosphoglycolate: step 1/1.</text>
</comment>
<protein>
    <recommendedName>
        <fullName evidence="4">phosphoglycolate phosphatase</fullName>
        <ecNumber evidence="4">3.1.3.18</ecNumber>
    </recommendedName>
</protein>
<gene>
    <name evidence="5" type="primary">gph_2</name>
    <name evidence="5" type="ORF">Poly41_51880</name>
</gene>
<dbReference type="GO" id="GO:0005829">
    <property type="term" value="C:cytosol"/>
    <property type="evidence" value="ECO:0007669"/>
    <property type="project" value="TreeGrafter"/>
</dbReference>
<evidence type="ECO:0000256" key="3">
    <source>
        <dbReference type="ARBA" id="ARBA00006171"/>
    </source>
</evidence>
<dbReference type="Proteomes" id="UP000319143">
    <property type="component" value="Unassembled WGS sequence"/>
</dbReference>
<dbReference type="InterPro" id="IPR050155">
    <property type="entry name" value="HAD-like_hydrolase_sf"/>
</dbReference>
<comment type="similarity">
    <text evidence="3">Belongs to the HAD-like hydrolase superfamily. CbbY/CbbZ/Gph/YieH family.</text>
</comment>
<dbReference type="Gene3D" id="3.40.50.1000">
    <property type="entry name" value="HAD superfamily/HAD-like"/>
    <property type="match status" value="1"/>
</dbReference>
<dbReference type="Gene3D" id="1.10.150.240">
    <property type="entry name" value="Putative phosphatase, domain 2"/>
    <property type="match status" value="1"/>
</dbReference>
<dbReference type="PANTHER" id="PTHR43434">
    <property type="entry name" value="PHOSPHOGLYCOLATE PHOSPHATASE"/>
    <property type="match status" value="1"/>
</dbReference>
<evidence type="ECO:0000313" key="5">
    <source>
        <dbReference type="EMBL" id="TWU32811.1"/>
    </source>
</evidence>
<evidence type="ECO:0000256" key="1">
    <source>
        <dbReference type="ARBA" id="ARBA00000830"/>
    </source>
</evidence>
<dbReference type="SUPFAM" id="SSF56784">
    <property type="entry name" value="HAD-like"/>
    <property type="match status" value="1"/>
</dbReference>
<dbReference type="InterPro" id="IPR023198">
    <property type="entry name" value="PGP-like_dom2"/>
</dbReference>
<evidence type="ECO:0000313" key="6">
    <source>
        <dbReference type="Proteomes" id="UP000319143"/>
    </source>
</evidence>
<dbReference type="InterPro" id="IPR023214">
    <property type="entry name" value="HAD_sf"/>
</dbReference>